<sequence length="629" mass="70193">MCGICGQYIRSGSPATDVLERMNDCQCHRGPDDDGIFRDGSVGLAHRRLSIIDPESGGQPIHNENGTVTVIFNGEIYNYGHIKDRLTSAGHRFTTETDTEVLVHLYEEEGPSFVDELDGMFAFALWDSERERLLLARDPMGIKPLVLAETDDQFAFASELPSLFESDMDLGGIDRDALAQYFAFGYIPAPKTAFRNVSKVRPGERILISDDGIDREKYHDPSITLRDPDIDTAASHLRSLVESAVEKRLMADVELGAFLSGGIDSTIIVGAMAQLLDDPVKTFTVGFNQDRFDESWAAREVASFHNTDHHEITLTANDVRDSVPAVLNKLGEPFADPALMPSYAVSRATRNNVKVALSGDGADELFAGYDKYRVESLSKYYRALPSQIRKYAVEPAVNALPASRGTAVGDAVYKGQWFINRSGARSVPERHFDLMRVSDDHAIQSVTNVDPIEAGQTTLRSQHAAISPELTDRESLARIQAVDTRLSLPDQMLTKVDQASMYNSLEVRVPFLDTAVVEYALSLPTDHKLTGRDRKRVLKRAFDDLLPESILQRNKHGFDMPIGEWFKHELADEFVSTVRSTDLGILDTAATLDLFEEHVDGNHDHSRFLWTVYVFKHWALRMQEQGVLE</sequence>
<evidence type="ECO:0000313" key="1">
    <source>
        <dbReference type="EMBL" id="MFB9812320.1"/>
    </source>
</evidence>
<accession>A0ACC6VMF3</accession>
<proteinExistence type="predicted"/>
<dbReference type="Proteomes" id="UP001589559">
    <property type="component" value="Unassembled WGS sequence"/>
</dbReference>
<reference evidence="1" key="1">
    <citation type="submission" date="2024-09" db="EMBL/GenBank/DDBJ databases">
        <authorList>
            <person name="Sun Q."/>
            <person name="Mori K."/>
        </authorList>
    </citation>
    <scope>NUCLEOTIDE SEQUENCE</scope>
    <source>
        <strain evidence="1">JCM 19018</strain>
    </source>
</reference>
<keyword evidence="2" id="KW-1185">Reference proteome</keyword>
<dbReference type="EMBL" id="JBHMAK010000011">
    <property type="protein sequence ID" value="MFB9812320.1"/>
    <property type="molecule type" value="Genomic_DNA"/>
</dbReference>
<keyword evidence="1" id="KW-0436">Ligase</keyword>
<gene>
    <name evidence="1" type="primary">asnB</name>
    <name evidence="1" type="ORF">ACFFN7_13225</name>
</gene>
<dbReference type="EC" id="6.3.5.4" evidence="1"/>
<protein>
    <submittedName>
        <fullName evidence="1">Asparagine synthase (Glutamine-hydrolyzing)</fullName>
        <ecNumber evidence="1">6.3.5.4</ecNumber>
    </submittedName>
</protein>
<name>A0ACC6VMF3_9EURY</name>
<comment type="caution">
    <text evidence="1">The sequence shown here is derived from an EMBL/GenBank/DDBJ whole genome shotgun (WGS) entry which is preliminary data.</text>
</comment>
<evidence type="ECO:0000313" key="2">
    <source>
        <dbReference type="Proteomes" id="UP001589559"/>
    </source>
</evidence>
<organism evidence="1 2">
    <name type="scientific">Haloarcula sebkhae</name>
    <dbReference type="NCBI Taxonomy" id="932660"/>
    <lineage>
        <taxon>Archaea</taxon>
        <taxon>Methanobacteriati</taxon>
        <taxon>Methanobacteriota</taxon>
        <taxon>Stenosarchaea group</taxon>
        <taxon>Halobacteria</taxon>
        <taxon>Halobacteriales</taxon>
        <taxon>Haloarculaceae</taxon>
        <taxon>Haloarcula</taxon>
    </lineage>
</organism>